<comment type="caution">
    <text evidence="4">The sequence shown here is derived from an EMBL/GenBank/DDBJ whole genome shotgun (WGS) entry which is preliminary data.</text>
</comment>
<dbReference type="SUPFAM" id="SSF51735">
    <property type="entry name" value="NAD(P)-binding Rossmann-fold domains"/>
    <property type="match status" value="1"/>
</dbReference>
<reference evidence="4 5" key="1">
    <citation type="journal article" date="2016" name="Int. J. Syst. Evol. Microbiol.">
        <title>Oceanobacillus halophilus sp. nov., a novel moderately halophilic bacterium from a hypersaline lake.</title>
        <authorList>
            <person name="Amoozegar M.A."/>
            <person name="Bagheri M."/>
            <person name="Makhdoumi A."/>
            <person name="Nikou M.M."/>
            <person name="Fazeli S.A.S."/>
            <person name="Schumann P."/>
            <person name="Sproer C."/>
            <person name="Sanchez-Porro C."/>
            <person name="Ventosa A."/>
        </authorList>
    </citation>
    <scope>NUCLEOTIDE SEQUENCE [LARGE SCALE GENOMIC DNA]</scope>
    <source>
        <strain evidence="4 5">DSM 23996</strain>
    </source>
</reference>
<dbReference type="InterPro" id="IPR010099">
    <property type="entry name" value="SDR39U1"/>
</dbReference>
<gene>
    <name evidence="4" type="ORF">D8M06_14180</name>
</gene>
<dbReference type="InterPro" id="IPR001509">
    <property type="entry name" value="Epimerase_deHydtase"/>
</dbReference>
<evidence type="ECO:0000313" key="5">
    <source>
        <dbReference type="Proteomes" id="UP000269301"/>
    </source>
</evidence>
<dbReference type="AlphaFoldDB" id="A0A494ZXH6"/>
<dbReference type="Gene3D" id="3.40.50.720">
    <property type="entry name" value="NAD(P)-binding Rossmann-like Domain"/>
    <property type="match status" value="1"/>
</dbReference>
<accession>A0A494ZXH6</accession>
<dbReference type="Pfam" id="PF08338">
    <property type="entry name" value="DUF1731"/>
    <property type="match status" value="1"/>
</dbReference>
<evidence type="ECO:0000256" key="1">
    <source>
        <dbReference type="ARBA" id="ARBA00009353"/>
    </source>
</evidence>
<dbReference type="EMBL" id="RBZP01000013">
    <property type="protein sequence ID" value="RKQ31400.1"/>
    <property type="molecule type" value="Genomic_DNA"/>
</dbReference>
<dbReference type="InterPro" id="IPR013549">
    <property type="entry name" value="DUF1731"/>
</dbReference>
<dbReference type="CDD" id="cd05242">
    <property type="entry name" value="SDR_a8"/>
    <property type="match status" value="1"/>
</dbReference>
<dbReference type="PANTHER" id="PTHR11092:SF0">
    <property type="entry name" value="EPIMERASE FAMILY PROTEIN SDR39U1"/>
    <property type="match status" value="1"/>
</dbReference>
<dbReference type="Pfam" id="PF01370">
    <property type="entry name" value="Epimerase"/>
    <property type="match status" value="1"/>
</dbReference>
<evidence type="ECO:0000259" key="3">
    <source>
        <dbReference type="Pfam" id="PF08338"/>
    </source>
</evidence>
<comment type="similarity">
    <text evidence="1">Belongs to the NAD(P)-dependent epimerase/dehydratase family. SDR39U1 subfamily.</text>
</comment>
<dbReference type="Proteomes" id="UP000269301">
    <property type="component" value="Unassembled WGS sequence"/>
</dbReference>
<dbReference type="OrthoDB" id="9801773at2"/>
<evidence type="ECO:0000259" key="2">
    <source>
        <dbReference type="Pfam" id="PF01370"/>
    </source>
</evidence>
<dbReference type="PANTHER" id="PTHR11092">
    <property type="entry name" value="SUGAR NUCLEOTIDE EPIMERASE RELATED"/>
    <property type="match status" value="1"/>
</dbReference>
<proteinExistence type="inferred from homology"/>
<name>A0A494ZXH6_9BACI</name>
<feature type="domain" description="NAD-dependent epimerase/dehydratase" evidence="2">
    <location>
        <begin position="4"/>
        <end position="211"/>
    </location>
</feature>
<dbReference type="InterPro" id="IPR036291">
    <property type="entry name" value="NAD(P)-bd_dom_sf"/>
</dbReference>
<protein>
    <submittedName>
        <fullName evidence="4">TIGR01777 family protein</fullName>
    </submittedName>
</protein>
<keyword evidence="5" id="KW-1185">Reference proteome</keyword>
<dbReference type="RefSeq" id="WP_121205061.1">
    <property type="nucleotide sequence ID" value="NZ_RBZP01000013.1"/>
</dbReference>
<evidence type="ECO:0000313" key="4">
    <source>
        <dbReference type="EMBL" id="RKQ31400.1"/>
    </source>
</evidence>
<dbReference type="NCBIfam" id="TIGR01777">
    <property type="entry name" value="yfcH"/>
    <property type="match status" value="1"/>
</dbReference>
<feature type="domain" description="DUF1731" evidence="3">
    <location>
        <begin position="247"/>
        <end position="293"/>
    </location>
</feature>
<sequence length="299" mass="33624">MNFLITGGTGFVGKKLCESLNQKGHHMYILTRTPEKYVNTEKTTYIDYQYPVSKLPTIYGVINLAGESLFGYWTKKKKDDILKSRLQATQAVIDIMKKLESKPKVFISGSAIGYYGSSNEFIFTEETVDSGKDFLAKVVVQWEETAKQAEDLGIRTVLARFGIVLGHGGSLPLMSLPVKIFAGGKIGDGNQYMSWIHIQDAMDMIDFCLFNTEISGPVNHTAPNPRQNKDFMNMLAMVLNRPYWLPVPSSMIKIVVGEMGQLITEGQFVLPKKAMNHGYQFNYPELRAALEDITKRSRI</sequence>
<organism evidence="4 5">
    <name type="scientific">Oceanobacillus halophilus</name>
    <dbReference type="NCBI Taxonomy" id="930130"/>
    <lineage>
        <taxon>Bacteria</taxon>
        <taxon>Bacillati</taxon>
        <taxon>Bacillota</taxon>
        <taxon>Bacilli</taxon>
        <taxon>Bacillales</taxon>
        <taxon>Bacillaceae</taxon>
        <taxon>Oceanobacillus</taxon>
    </lineage>
</organism>